<keyword evidence="2" id="KW-0813">Transport</keyword>
<feature type="domain" description="Major facilitator superfamily (MFS) profile" evidence="9">
    <location>
        <begin position="24"/>
        <end position="509"/>
    </location>
</feature>
<feature type="transmembrane region" description="Helical" evidence="8">
    <location>
        <begin position="148"/>
        <end position="171"/>
    </location>
</feature>
<evidence type="ECO:0000256" key="8">
    <source>
        <dbReference type="SAM" id="Phobius"/>
    </source>
</evidence>
<evidence type="ECO:0000256" key="3">
    <source>
        <dbReference type="ARBA" id="ARBA00022475"/>
    </source>
</evidence>
<dbReference type="SUPFAM" id="SSF103473">
    <property type="entry name" value="MFS general substrate transporter"/>
    <property type="match status" value="1"/>
</dbReference>
<evidence type="ECO:0000256" key="2">
    <source>
        <dbReference type="ARBA" id="ARBA00022448"/>
    </source>
</evidence>
<protein>
    <submittedName>
        <fullName evidence="10">DHA2 family multidrug resistance protein-like MFS transporter</fullName>
    </submittedName>
</protein>
<evidence type="ECO:0000259" key="9">
    <source>
        <dbReference type="PROSITE" id="PS50850"/>
    </source>
</evidence>
<evidence type="ECO:0000256" key="1">
    <source>
        <dbReference type="ARBA" id="ARBA00004651"/>
    </source>
</evidence>
<evidence type="ECO:0000256" key="6">
    <source>
        <dbReference type="ARBA" id="ARBA00023136"/>
    </source>
</evidence>
<dbReference type="OrthoDB" id="3218509at2"/>
<keyword evidence="11" id="KW-1185">Reference proteome</keyword>
<dbReference type="CDD" id="cd17321">
    <property type="entry name" value="MFS_MMR_MDR_like"/>
    <property type="match status" value="1"/>
</dbReference>
<evidence type="ECO:0000256" key="5">
    <source>
        <dbReference type="ARBA" id="ARBA00022989"/>
    </source>
</evidence>
<feature type="region of interest" description="Disordered" evidence="7">
    <location>
        <begin position="508"/>
        <end position="531"/>
    </location>
</feature>
<keyword evidence="4 8" id="KW-0812">Transmembrane</keyword>
<sequence>MSSAVTGASHDSAAPLAGPREWAALAVLALPVLLISVDMTVLGFAVPYLSEELAPSSAELLWIVDIYSFVLAGLLVTMGTLGDRVGRRRLLLIGSAGFGLASLLAAYAQSAEVLIAARALLGLAGATLMPSTLSLLRNIFLDPRQRLVAIATWASMFSAGSALGPIVGGWLLEHFHWGSVFLINLPVMALILVLTPLLVAESRDPSPGRYDLPSAALSLLAMLPVVYGVKKIAEYGLAPVPVAAIAVGLLLGYLFVRRQLRLADPMIDVRLFKIRAFSVGVATNFMVIFAMVSSLFFLTQYLQIVQGISPLRAGLLLLPGLGLSVAAHFAAVALARRLSMGTVIVIGLVMTATGFLLMTQAPTEGGAVLVAVAFAVIGCGVGITDTLTNDAILTAAPPSRAGAASAISETAYELGAAMGVAILGSVLTAMYRLHLDHVPGVPAPAMDAAKETLGGAVTAAGELPAASGDALLDTARAAFTDGMHATSLIAALLVAYAAVQAGLLLRGQGAGSPHRGEKDPAAEPDSAAARR</sequence>
<feature type="transmembrane region" description="Helical" evidence="8">
    <location>
        <begin position="22"/>
        <end position="48"/>
    </location>
</feature>
<feature type="transmembrane region" description="Helical" evidence="8">
    <location>
        <begin position="212"/>
        <end position="229"/>
    </location>
</feature>
<evidence type="ECO:0000256" key="4">
    <source>
        <dbReference type="ARBA" id="ARBA00022692"/>
    </source>
</evidence>
<dbReference type="GO" id="GO:0005886">
    <property type="term" value="C:plasma membrane"/>
    <property type="evidence" value="ECO:0007669"/>
    <property type="project" value="UniProtKB-SubCell"/>
</dbReference>
<feature type="transmembrane region" description="Helical" evidence="8">
    <location>
        <begin position="367"/>
        <end position="389"/>
    </location>
</feature>
<dbReference type="Proteomes" id="UP000240542">
    <property type="component" value="Unassembled WGS sequence"/>
</dbReference>
<feature type="transmembrane region" description="Helical" evidence="8">
    <location>
        <begin position="115"/>
        <end position="136"/>
    </location>
</feature>
<feature type="transmembrane region" description="Helical" evidence="8">
    <location>
        <begin position="60"/>
        <end position="78"/>
    </location>
</feature>
<proteinExistence type="predicted"/>
<accession>A0A2P8DKV0</accession>
<dbReference type="PROSITE" id="PS50850">
    <property type="entry name" value="MFS"/>
    <property type="match status" value="1"/>
</dbReference>
<feature type="transmembrane region" description="Helical" evidence="8">
    <location>
        <begin position="90"/>
        <end position="109"/>
    </location>
</feature>
<feature type="transmembrane region" description="Helical" evidence="8">
    <location>
        <begin position="485"/>
        <end position="505"/>
    </location>
</feature>
<dbReference type="InterPro" id="IPR011701">
    <property type="entry name" value="MFS"/>
</dbReference>
<dbReference type="GO" id="GO:0022857">
    <property type="term" value="F:transmembrane transporter activity"/>
    <property type="evidence" value="ECO:0007669"/>
    <property type="project" value="InterPro"/>
</dbReference>
<feature type="transmembrane region" description="Helical" evidence="8">
    <location>
        <begin position="342"/>
        <end position="361"/>
    </location>
</feature>
<dbReference type="EMBL" id="PYGA01000007">
    <property type="protein sequence ID" value="PSK97829.1"/>
    <property type="molecule type" value="Genomic_DNA"/>
</dbReference>
<comment type="subcellular location">
    <subcellularLocation>
        <location evidence="1">Cell membrane</location>
        <topology evidence="1">Multi-pass membrane protein</topology>
    </subcellularLocation>
</comment>
<dbReference type="Pfam" id="PF07690">
    <property type="entry name" value="MFS_1"/>
    <property type="match status" value="1"/>
</dbReference>
<evidence type="ECO:0000256" key="7">
    <source>
        <dbReference type="SAM" id="MobiDB-lite"/>
    </source>
</evidence>
<dbReference type="Gene3D" id="1.20.1720.10">
    <property type="entry name" value="Multidrug resistance protein D"/>
    <property type="match status" value="1"/>
</dbReference>
<evidence type="ECO:0000313" key="10">
    <source>
        <dbReference type="EMBL" id="PSK97829.1"/>
    </source>
</evidence>
<keyword evidence="3" id="KW-1003">Cell membrane</keyword>
<dbReference type="PANTHER" id="PTHR42718:SF47">
    <property type="entry name" value="METHYL VIOLOGEN RESISTANCE PROTEIN SMVA"/>
    <property type="match status" value="1"/>
</dbReference>
<evidence type="ECO:0000313" key="11">
    <source>
        <dbReference type="Proteomes" id="UP000240542"/>
    </source>
</evidence>
<reference evidence="10 11" key="1">
    <citation type="submission" date="2018-03" db="EMBL/GenBank/DDBJ databases">
        <title>Genomic Encyclopedia of Archaeal and Bacterial Type Strains, Phase II (KMG-II): from individual species to whole genera.</title>
        <authorList>
            <person name="Goeker M."/>
        </authorList>
    </citation>
    <scope>NUCLEOTIDE SEQUENCE [LARGE SCALE GENOMIC DNA]</scope>
    <source>
        <strain evidence="10 11">DSM 45312</strain>
    </source>
</reference>
<keyword evidence="5 8" id="KW-1133">Transmembrane helix</keyword>
<dbReference type="InterPro" id="IPR036259">
    <property type="entry name" value="MFS_trans_sf"/>
</dbReference>
<name>A0A2P8DKV0_9ACTN</name>
<comment type="caution">
    <text evidence="10">The sequence shown here is derived from an EMBL/GenBank/DDBJ whole genome shotgun (WGS) entry which is preliminary data.</text>
</comment>
<feature type="transmembrane region" description="Helical" evidence="8">
    <location>
        <begin position="177"/>
        <end position="200"/>
    </location>
</feature>
<feature type="transmembrane region" description="Helical" evidence="8">
    <location>
        <begin position="314"/>
        <end position="335"/>
    </location>
</feature>
<dbReference type="Gene3D" id="1.20.1250.20">
    <property type="entry name" value="MFS general substrate transporter like domains"/>
    <property type="match status" value="1"/>
</dbReference>
<feature type="transmembrane region" description="Helical" evidence="8">
    <location>
        <begin position="410"/>
        <end position="431"/>
    </location>
</feature>
<dbReference type="PANTHER" id="PTHR42718">
    <property type="entry name" value="MAJOR FACILITATOR SUPERFAMILY MULTIDRUG TRANSPORTER MFSC"/>
    <property type="match status" value="1"/>
</dbReference>
<organism evidence="10 11">
    <name type="scientific">Murinocardiopsis flavida</name>
    <dbReference type="NCBI Taxonomy" id="645275"/>
    <lineage>
        <taxon>Bacteria</taxon>
        <taxon>Bacillati</taxon>
        <taxon>Actinomycetota</taxon>
        <taxon>Actinomycetes</taxon>
        <taxon>Streptosporangiales</taxon>
        <taxon>Nocardiopsidaceae</taxon>
        <taxon>Murinocardiopsis</taxon>
    </lineage>
</organism>
<keyword evidence="6 8" id="KW-0472">Membrane</keyword>
<dbReference type="AlphaFoldDB" id="A0A2P8DKV0"/>
<dbReference type="InterPro" id="IPR020846">
    <property type="entry name" value="MFS_dom"/>
</dbReference>
<feature type="transmembrane region" description="Helical" evidence="8">
    <location>
        <begin position="277"/>
        <end position="302"/>
    </location>
</feature>
<feature type="transmembrane region" description="Helical" evidence="8">
    <location>
        <begin position="235"/>
        <end position="256"/>
    </location>
</feature>
<dbReference type="PRINTS" id="PR01036">
    <property type="entry name" value="TCRTETB"/>
</dbReference>
<gene>
    <name evidence="10" type="ORF">CLV63_107222</name>
</gene>